<evidence type="ECO:0000256" key="1">
    <source>
        <dbReference type="ARBA" id="ARBA00006594"/>
    </source>
</evidence>
<evidence type="ECO:0000256" key="3">
    <source>
        <dbReference type="ARBA" id="ARBA00022603"/>
    </source>
</evidence>
<dbReference type="GO" id="GO:0009007">
    <property type="term" value="F:site-specific DNA-methyltransferase (adenine-specific) activity"/>
    <property type="evidence" value="ECO:0007669"/>
    <property type="project" value="UniProtKB-EC"/>
</dbReference>
<dbReference type="PRINTS" id="PR00506">
    <property type="entry name" value="D21N6MTFRASE"/>
</dbReference>
<dbReference type="EMBL" id="JPWA01000001">
    <property type="protein sequence ID" value="RCK07751.1"/>
    <property type="molecule type" value="Genomic_DNA"/>
</dbReference>
<dbReference type="InterPro" id="IPR002295">
    <property type="entry name" value="N4/N6-MTase_EcoPI_Mod-like"/>
</dbReference>
<dbReference type="GO" id="GO:0032259">
    <property type="term" value="P:methylation"/>
    <property type="evidence" value="ECO:0007669"/>
    <property type="project" value="UniProtKB-KW"/>
</dbReference>
<evidence type="ECO:0000259" key="7">
    <source>
        <dbReference type="Pfam" id="PF01555"/>
    </source>
</evidence>
<comment type="caution">
    <text evidence="8">The sequence shown here is derived from an EMBL/GenBank/DDBJ whole genome shotgun (WGS) entry which is preliminary data.</text>
</comment>
<dbReference type="Proteomes" id="UP000252419">
    <property type="component" value="Unassembled WGS sequence"/>
</dbReference>
<organism evidence="8 9">
    <name type="scientific">Thalassospira xianhensis MCCC 1A02616</name>
    <dbReference type="NCBI Taxonomy" id="1177929"/>
    <lineage>
        <taxon>Bacteria</taxon>
        <taxon>Pseudomonadati</taxon>
        <taxon>Pseudomonadota</taxon>
        <taxon>Alphaproteobacteria</taxon>
        <taxon>Rhodospirillales</taxon>
        <taxon>Thalassospiraceae</taxon>
        <taxon>Thalassospira</taxon>
    </lineage>
</organism>
<dbReference type="AlphaFoldDB" id="A0A367UIA2"/>
<gene>
    <name evidence="8" type="ORF">TH5_01515</name>
</gene>
<dbReference type="GO" id="GO:0003677">
    <property type="term" value="F:DNA binding"/>
    <property type="evidence" value="ECO:0007669"/>
    <property type="project" value="InterPro"/>
</dbReference>
<dbReference type="RefSeq" id="WP_114120318.1">
    <property type="nucleotide sequence ID" value="NZ_JPWA01000001.1"/>
</dbReference>
<accession>A0A367UIA2</accession>
<comment type="catalytic activity">
    <reaction evidence="6">
        <text>a 2'-deoxyadenosine in DNA + S-adenosyl-L-methionine = an N(6)-methyl-2'-deoxyadenosine in DNA + S-adenosyl-L-homocysteine + H(+)</text>
        <dbReference type="Rhea" id="RHEA:15197"/>
        <dbReference type="Rhea" id="RHEA-COMP:12418"/>
        <dbReference type="Rhea" id="RHEA-COMP:12419"/>
        <dbReference type="ChEBI" id="CHEBI:15378"/>
        <dbReference type="ChEBI" id="CHEBI:57856"/>
        <dbReference type="ChEBI" id="CHEBI:59789"/>
        <dbReference type="ChEBI" id="CHEBI:90615"/>
        <dbReference type="ChEBI" id="CHEBI:90616"/>
        <dbReference type="EC" id="2.1.1.72"/>
    </reaction>
</comment>
<dbReference type="InterPro" id="IPR029063">
    <property type="entry name" value="SAM-dependent_MTases_sf"/>
</dbReference>
<reference evidence="8 9" key="1">
    <citation type="submission" date="2014-07" db="EMBL/GenBank/DDBJ databases">
        <title>Draft genome sequence of Thalassospira xianhensis P-4 (MCCC 1A02616).</title>
        <authorList>
            <person name="Lai Q."/>
            <person name="Shao Z."/>
        </authorList>
    </citation>
    <scope>NUCLEOTIDE SEQUENCE [LARGE SCALE GENOMIC DNA]</scope>
    <source>
        <strain evidence="8 9">MCCC 1A02616</strain>
    </source>
</reference>
<evidence type="ECO:0000256" key="6">
    <source>
        <dbReference type="ARBA" id="ARBA00047942"/>
    </source>
</evidence>
<evidence type="ECO:0000313" key="8">
    <source>
        <dbReference type="EMBL" id="RCK07751.1"/>
    </source>
</evidence>
<keyword evidence="4" id="KW-0808">Transferase</keyword>
<keyword evidence="3" id="KW-0489">Methyltransferase</keyword>
<proteinExistence type="inferred from homology"/>
<dbReference type="Gene3D" id="3.40.50.150">
    <property type="entry name" value="Vaccinia Virus protein VP39"/>
    <property type="match status" value="1"/>
</dbReference>
<keyword evidence="9" id="KW-1185">Reference proteome</keyword>
<protein>
    <recommendedName>
        <fullName evidence="2">site-specific DNA-methyltransferase (adenine-specific)</fullName>
        <ecNumber evidence="2">2.1.1.72</ecNumber>
    </recommendedName>
</protein>
<dbReference type="Pfam" id="PF01555">
    <property type="entry name" value="N6_N4_Mtase"/>
    <property type="match status" value="1"/>
</dbReference>
<evidence type="ECO:0000313" key="9">
    <source>
        <dbReference type="Proteomes" id="UP000252419"/>
    </source>
</evidence>
<dbReference type="InterPro" id="IPR002941">
    <property type="entry name" value="DNA_methylase_N4/N6"/>
</dbReference>
<keyword evidence="5" id="KW-0949">S-adenosyl-L-methionine</keyword>
<sequence length="280" mass="31260">MSCPKAIAATRELRQVIQVELEKSGIAILPPMEVARTTSLMEALEMPIDTSMLDPWYNKGFGGIQADYHDYFLSIIRRAGTFSQHVFFWGFPEIIAPFVERIPEPLELTSWLTWYYKNNPSVIRGWRSSQNACLHMSIAGAKLYPERFLNDKQLELKGKGKLRYMPGPTSVIATTPDDVIEESLLVGFIGKKEQTGHPSQKPQKVYDQLLRMSVADAGIVWDPMSGSGTTGAVCRDRGFRAILCDGSDEFTALSEKRLGAKRLEVSGLIEAILDQERASA</sequence>
<feature type="domain" description="DNA methylase N-4/N-6" evidence="7">
    <location>
        <begin position="106"/>
        <end position="255"/>
    </location>
</feature>
<evidence type="ECO:0000256" key="2">
    <source>
        <dbReference type="ARBA" id="ARBA00011900"/>
    </source>
</evidence>
<evidence type="ECO:0000256" key="4">
    <source>
        <dbReference type="ARBA" id="ARBA00022679"/>
    </source>
</evidence>
<dbReference type="EC" id="2.1.1.72" evidence="2"/>
<dbReference type="SUPFAM" id="SSF53335">
    <property type="entry name" value="S-adenosyl-L-methionine-dependent methyltransferases"/>
    <property type="match status" value="1"/>
</dbReference>
<comment type="similarity">
    <text evidence="1">Belongs to the N(4)/N(6)-methyltransferase family.</text>
</comment>
<dbReference type="GO" id="GO:0008170">
    <property type="term" value="F:N-methyltransferase activity"/>
    <property type="evidence" value="ECO:0007669"/>
    <property type="project" value="InterPro"/>
</dbReference>
<name>A0A367UIA2_9PROT</name>
<evidence type="ECO:0000256" key="5">
    <source>
        <dbReference type="ARBA" id="ARBA00022691"/>
    </source>
</evidence>